<dbReference type="STRING" id="1618550.UT39_C0011G0023"/>
<evidence type="ECO:0000313" key="1">
    <source>
        <dbReference type="EMBL" id="KKR11151.1"/>
    </source>
</evidence>
<sequence length="197" mass="22547">MIILTDKDIVGPDKNDISQKAESLRLKYASQMLQPQMLSRHFLETALLDNWNIPDVVEWSKDPFMKTTVVHLSGLNSPPIDRYFKTQKELEAGFRKLNKVFRKFDPEKDRLIADLKPDEHSNLMVSIDEGIVVGSKIGEDGKFSIYVYPGKNLKREILDIAVDDIASELAKSNQKSYVLRDKLEQLENQKKALNSVL</sequence>
<evidence type="ECO:0000313" key="2">
    <source>
        <dbReference type="Proteomes" id="UP000034246"/>
    </source>
</evidence>
<gene>
    <name evidence="1" type="ORF">UT39_C0011G0023</name>
</gene>
<proteinExistence type="predicted"/>
<reference evidence="1 2" key="1">
    <citation type="journal article" date="2015" name="Nature">
        <title>rRNA introns, odd ribosomes, and small enigmatic genomes across a large radiation of phyla.</title>
        <authorList>
            <person name="Brown C.T."/>
            <person name="Hug L.A."/>
            <person name="Thomas B.C."/>
            <person name="Sharon I."/>
            <person name="Castelle C.J."/>
            <person name="Singh A."/>
            <person name="Wilkins M.J."/>
            <person name="Williams K.H."/>
            <person name="Banfield J.F."/>
        </authorList>
    </citation>
    <scope>NUCLEOTIDE SEQUENCE [LARGE SCALE GENOMIC DNA]</scope>
</reference>
<protein>
    <submittedName>
        <fullName evidence="1">Uncharacterized protein</fullName>
    </submittedName>
</protein>
<name>A0A0G0NED5_9BACT</name>
<dbReference type="Proteomes" id="UP000034246">
    <property type="component" value="Unassembled WGS sequence"/>
</dbReference>
<dbReference type="EMBL" id="LBWP01000011">
    <property type="protein sequence ID" value="KKR11151.1"/>
    <property type="molecule type" value="Genomic_DNA"/>
</dbReference>
<comment type="caution">
    <text evidence="1">The sequence shown here is derived from an EMBL/GenBank/DDBJ whole genome shotgun (WGS) entry which is preliminary data.</text>
</comment>
<accession>A0A0G0NED5</accession>
<dbReference type="AlphaFoldDB" id="A0A0G0NED5"/>
<organism evidence="1 2">
    <name type="scientific">Candidatus Woesebacteria bacterium GW2011_GWA1_39_21</name>
    <dbReference type="NCBI Taxonomy" id="1618550"/>
    <lineage>
        <taxon>Bacteria</taxon>
        <taxon>Candidatus Woeseibacteriota</taxon>
    </lineage>
</organism>